<dbReference type="EMBL" id="JADQDM010000007">
    <property type="protein sequence ID" value="MBF9222494.1"/>
    <property type="molecule type" value="Genomic_DNA"/>
</dbReference>
<evidence type="ECO:0000313" key="3">
    <source>
        <dbReference type="Proteomes" id="UP000618931"/>
    </source>
</evidence>
<organism evidence="2 3">
    <name type="scientific">Hymenobacter ruricola</name>
    <dbReference type="NCBI Taxonomy" id="2791023"/>
    <lineage>
        <taxon>Bacteria</taxon>
        <taxon>Pseudomonadati</taxon>
        <taxon>Bacteroidota</taxon>
        <taxon>Cytophagia</taxon>
        <taxon>Cytophagales</taxon>
        <taxon>Hymenobacteraceae</taxon>
        <taxon>Hymenobacter</taxon>
    </lineage>
</organism>
<feature type="compositionally biased region" description="Basic and acidic residues" evidence="1">
    <location>
        <begin position="132"/>
        <end position="143"/>
    </location>
</feature>
<name>A0ABS0I7J8_9BACT</name>
<sequence length="711" mass="79963">MPDSSYAPFSGPNPLQPELIALCQERNIDAFDKRGRQLSNSTLQSRIKKHEIDKFNRVSEKSAELFPLSTVDEEKLPTILTDDDSDEIKAYEQEKEIPPLMPTADTVSSEPSEVTVSASEHRDLSSPSTVDPEDHGLAERDDTLTSGGLLDYITGNFALDKQENPNDAPPVYTGPFYLQMQAVNLGTYLSRGAIYPLDLEPDQEYISVRPVDFLTQHRSYLPLLTGHLTDFSEKEALVELLLRPNEIEHLQTVGSVYRFGEIIPVSRIRRVLFISTDAIDEFRVNAEQFKNYFFPKSLVGVIGEDIPSVKVEFFGPSDSSDLDPIVSHQLRQFDRQLGMFGYLKHAPLLRANTEQSVQDFPAELLIGLHEINAAIAAEEGNAWVMNTLLRRGPQKATSAGQKLFAAIVQAIYQDETASYEWGIRLLQQVESQCRQQSEIPRDLPQLKVAQEQLGYLQQGQGNFSKALTAIASSDGIKRDIPPLPFTALVLLCNKPGRARSSEDKQAVLINLAQYTNRGLFNAPMLLDQLLAVLGLYYGYAQFTRQDPNLKIESPELDKAAQPLHRLRFDIALTSDRIIIESVFRYCVEGQPINDALAYLRPSETNVSDQVVFPQRAFRLGKSTVRANTTYNQPSKTIRDQKPSVSRFRDAEIIDNQYQQTNSATSPAVLEEIILKMTRWFSPAHFEQQLLSGFTPAEQEALRLLIQSRKAR</sequence>
<accession>A0ABS0I7J8</accession>
<proteinExistence type="predicted"/>
<reference evidence="2 3" key="1">
    <citation type="submission" date="2020-11" db="EMBL/GenBank/DDBJ databases">
        <authorList>
            <person name="Kim M.K."/>
        </authorList>
    </citation>
    <scope>NUCLEOTIDE SEQUENCE [LARGE SCALE GENOMIC DNA]</scope>
    <source>
        <strain evidence="2 3">BT662</strain>
    </source>
</reference>
<keyword evidence="3" id="KW-1185">Reference proteome</keyword>
<protein>
    <submittedName>
        <fullName evidence="2">Uncharacterized protein</fullName>
    </submittedName>
</protein>
<comment type="caution">
    <text evidence="2">The sequence shown here is derived from an EMBL/GenBank/DDBJ whole genome shotgun (WGS) entry which is preliminary data.</text>
</comment>
<feature type="region of interest" description="Disordered" evidence="1">
    <location>
        <begin position="93"/>
        <end position="143"/>
    </location>
</feature>
<feature type="compositionally biased region" description="Low complexity" evidence="1">
    <location>
        <begin position="107"/>
        <end position="118"/>
    </location>
</feature>
<dbReference type="RefSeq" id="WP_196293935.1">
    <property type="nucleotide sequence ID" value="NZ_JADQDM010000007.1"/>
</dbReference>
<evidence type="ECO:0000313" key="2">
    <source>
        <dbReference type="EMBL" id="MBF9222494.1"/>
    </source>
</evidence>
<dbReference type="Proteomes" id="UP000618931">
    <property type="component" value="Unassembled WGS sequence"/>
</dbReference>
<evidence type="ECO:0000256" key="1">
    <source>
        <dbReference type="SAM" id="MobiDB-lite"/>
    </source>
</evidence>
<gene>
    <name evidence="2" type="ORF">I2H31_15430</name>
</gene>